<dbReference type="SMART" id="SM00321">
    <property type="entry name" value="WSC"/>
    <property type="match status" value="6"/>
</dbReference>
<keyword evidence="3" id="KW-0732">Signal</keyword>
<dbReference type="Gene3D" id="2.60.40.10">
    <property type="entry name" value="Immunoglobulins"/>
    <property type="match status" value="2"/>
</dbReference>
<sequence>MRLARLVSALAGLAFAGVANGLGATDTITWGGDNSRTGYQTNHNLDPAVVGSDQFAQLWRTTLPGKYMGQTEKAFSQPLVYTPSGGDTQFVYYSTTQNNVYKINAKTGDIVLTRNLHIPFLTADLNNCLDINPHVGIISTGVIDPDTDTLYLTAKTYVDQSLKETAQGRPAGRYFIHALDAKTLEERPGFPIDLEGTVARNAEQRVFNAGILNQRPALLHLGQYIYLGFGSHCVQYDFAGWLIGIDKTTGKIVERYSMQGADVPLTKKGASIWMSGGGIASDGAGSIFFATGNGYASQLADIPVKGFEPPTALEEAAVHMTVKEDGSVQIVDFFMPYEKQKLDGEDKDLGTSPLQILPSQFSCGSVRRIGVVTGKSGKTYWLDLDNLGGYKNGEGRLDKVIQVYQNENSVYAGAGVYPLEGGYVYINVIQFQSHAFKFNCVDGVPSFAKVADSPQKNAYVLGVSHGTVTSLDGQPGTGLLWTTDVQVTAGDSPQSTIRIYDAIPKNGEMVLRKSFFVSGIIKFTRAVFGDGILYVGTNQGYLYAFGAPTKSPLDCGTASTPVDFGAVDIGAKSDDKTITCKALIALSVTGVEVDTAENFALSSVPATPFQLAVGQTFSVKAGFSPATVGSLSDSVLFNTTNSAAGYRIQSSVRLTGTGSSADALLSITPNSVAFTGVVSGPEPNGLSESVILTNEGNAALTVDAVRVSTTGASGPFEDVPLTAVAVSKFTVLNVPSTIPALGRAVLSVRFDSTTSGTFSGWVKIVSNGGERTFAITGSAGPAPVALLEFQTPDGSGWVPYVPDVPFDMGQVTQNTYRSLLFRVTNNAPTGGVRLSLTVSKPPVGTNSIVRAANQVDLAEGTILAPGESATAVMTCTVPKAQWNTDPYEGNTTWTMNTNDPVLGKQVIPFSCHAVAEQAPPLVAATGLGKYRYVGCFKENTPGRQLSNQVYGDDTSTNAMCISACADKGNIFCGTQYHRECWRGDLVPSTKVADSNCNFYCSGDINQICGGNGVGDGAGGAYISLFADTTRWDGNLTRPTTGGNTGGGTTPVGGPSYNPGVNGYKHIGCYTESTTGRALPTQGTVATRTVANCVTACKGLGKKYAGVEYGGECWCGDAFSAGSVPAPLEQCNIACTGNATEWCGGGSRLNVYQNEDTIVVPSSLPVSLPPASSTAVQVSSAVSSVGVSSGVPAPSSAAASSDIPISSSVTVSSDVPASSDIPVSSDLPASSTADLPASSVASSAAPTATGPTVRDKVGNWSFQGCFTENKAGGGRALELKSFVDPMMTLDLCANFCDGFERFGVEYGIECYCGNELQGDSVLAQEQSDCSFVCPGDQLTYCGAGDRLQVYKADPAEPTSAAPSSAPSGVPSSVESSSAAPSSAPPGVTTTASSAAPTSTAPAVRQTVLDFTFQGCYTETNNGGRALSTKTFADDNMTLEVCAAFCTGSTYFGVEYGRECYCGETLREGSVKADNQADCSFLCPGDKTTYCGAGSRLQLYKKGSTSTSSAAPSSSAAASSTIIPSAPAPVTVATTTTSAQPTSTAPSVRQLVSNKWAFQGCYTEASSGRALGKKTFADDTMTLERCATYCDDSVFFGVEYGRECYCGDKLKDETVKLADLKDCSFLCPGDKTTYCGAGVRLQLYKVVEGGASSAIVSTSAAASSTSVAVSSVQASTSPASSSAVVNSSASPASSAPASSIAASSAPASSAATSSAASSAAASSAVSSAPASSSASSAPASSAAASSTASSVPVSSVSSSAPASSSVVSSSSAPPSSAAASSTASVSKTSTSSAVPSPTGPIIWPGNTNFTYYACVSEPSKGRLLPKQIFNDGVNMTTKACAERCWEYDWAGVEYGRECWCGNALNLAGSTGATPGKNVTDSECKSLCPGDNKAYCGAGSRMSLYMSRDLLSV</sequence>
<feature type="chain" id="PRO_5040265713" evidence="3">
    <location>
        <begin position="22"/>
        <end position="1910"/>
    </location>
</feature>
<evidence type="ECO:0000256" key="2">
    <source>
        <dbReference type="SAM" id="MobiDB-lite"/>
    </source>
</evidence>
<dbReference type="InterPro" id="IPR002889">
    <property type="entry name" value="WSC_carb-bd"/>
</dbReference>
<dbReference type="InterPro" id="IPR051589">
    <property type="entry name" value="Sialate-O-sulfotransferase"/>
</dbReference>
<dbReference type="Proteomes" id="UP000770015">
    <property type="component" value="Unassembled WGS sequence"/>
</dbReference>
<evidence type="ECO:0000313" key="6">
    <source>
        <dbReference type="Proteomes" id="UP000770015"/>
    </source>
</evidence>
<dbReference type="InterPro" id="IPR011047">
    <property type="entry name" value="Quinoprotein_ADH-like_sf"/>
</dbReference>
<dbReference type="OrthoDB" id="5985073at2759"/>
<evidence type="ECO:0000259" key="4">
    <source>
        <dbReference type="PROSITE" id="PS51212"/>
    </source>
</evidence>
<feature type="domain" description="WSC" evidence="4">
    <location>
        <begin position="1062"/>
        <end position="1154"/>
    </location>
</feature>
<dbReference type="SUPFAM" id="SSF50998">
    <property type="entry name" value="Quinoprotein alcohol dehydrogenase-like"/>
    <property type="match status" value="1"/>
</dbReference>
<reference evidence="5" key="1">
    <citation type="journal article" date="2021" name="Nat. Commun.">
        <title>Genetic determinants of endophytism in the Arabidopsis root mycobiome.</title>
        <authorList>
            <person name="Mesny F."/>
            <person name="Miyauchi S."/>
            <person name="Thiergart T."/>
            <person name="Pickel B."/>
            <person name="Atanasova L."/>
            <person name="Karlsson M."/>
            <person name="Huettel B."/>
            <person name="Barry K.W."/>
            <person name="Haridas S."/>
            <person name="Chen C."/>
            <person name="Bauer D."/>
            <person name="Andreopoulos W."/>
            <person name="Pangilinan J."/>
            <person name="LaButti K."/>
            <person name="Riley R."/>
            <person name="Lipzen A."/>
            <person name="Clum A."/>
            <person name="Drula E."/>
            <person name="Henrissat B."/>
            <person name="Kohler A."/>
            <person name="Grigoriev I.V."/>
            <person name="Martin F.M."/>
            <person name="Hacquard S."/>
        </authorList>
    </citation>
    <scope>NUCLEOTIDE SEQUENCE</scope>
    <source>
        <strain evidence="5">MPI-SDFR-AT-0117</strain>
    </source>
</reference>
<accession>A0A9P9A838</accession>
<keyword evidence="1" id="KW-0677">Repeat</keyword>
<proteinExistence type="predicted"/>
<keyword evidence="6" id="KW-1185">Reference proteome</keyword>
<feature type="region of interest" description="Disordered" evidence="2">
    <location>
        <begin position="1035"/>
        <end position="1054"/>
    </location>
</feature>
<feature type="domain" description="WSC" evidence="4">
    <location>
        <begin position="1553"/>
        <end position="1645"/>
    </location>
</feature>
<feature type="domain" description="WSC" evidence="4">
    <location>
        <begin position="1258"/>
        <end position="1352"/>
    </location>
</feature>
<feature type="compositionally biased region" description="Low complexity" evidence="2">
    <location>
        <begin position="1762"/>
        <end position="1794"/>
    </location>
</feature>
<dbReference type="PANTHER" id="PTHR45964:SF5">
    <property type="entry name" value="WSCD FAMILY MEMBER CG9164"/>
    <property type="match status" value="1"/>
</dbReference>
<evidence type="ECO:0000256" key="3">
    <source>
        <dbReference type="SAM" id="SignalP"/>
    </source>
</evidence>
<dbReference type="Pfam" id="PF01822">
    <property type="entry name" value="WSC"/>
    <property type="match status" value="6"/>
</dbReference>
<name>A0A9P9A838_9PEZI</name>
<evidence type="ECO:0000313" key="5">
    <source>
        <dbReference type="EMBL" id="KAH6670930.1"/>
    </source>
</evidence>
<dbReference type="Gene3D" id="2.140.10.10">
    <property type="entry name" value="Quinoprotein alcohol dehydrogenase-like superfamily"/>
    <property type="match status" value="1"/>
</dbReference>
<feature type="domain" description="WSC" evidence="4">
    <location>
        <begin position="929"/>
        <end position="1024"/>
    </location>
</feature>
<feature type="signal peptide" evidence="3">
    <location>
        <begin position="1"/>
        <end position="21"/>
    </location>
</feature>
<feature type="region of interest" description="Disordered" evidence="2">
    <location>
        <begin position="1762"/>
        <end position="1797"/>
    </location>
</feature>
<gene>
    <name evidence="5" type="ORF">F5X68DRAFT_215490</name>
</gene>
<dbReference type="EMBL" id="JAGSXJ010000029">
    <property type="protein sequence ID" value="KAH6670930.1"/>
    <property type="molecule type" value="Genomic_DNA"/>
</dbReference>
<organism evidence="5 6">
    <name type="scientific">Plectosphaerella plurivora</name>
    <dbReference type="NCBI Taxonomy" id="936078"/>
    <lineage>
        <taxon>Eukaryota</taxon>
        <taxon>Fungi</taxon>
        <taxon>Dikarya</taxon>
        <taxon>Ascomycota</taxon>
        <taxon>Pezizomycotina</taxon>
        <taxon>Sordariomycetes</taxon>
        <taxon>Hypocreomycetidae</taxon>
        <taxon>Glomerellales</taxon>
        <taxon>Plectosphaerellaceae</taxon>
        <taxon>Plectosphaerella</taxon>
    </lineage>
</organism>
<protein>
    <submittedName>
        <fullName evidence="5">WSC domain-containing protein</fullName>
    </submittedName>
</protein>
<dbReference type="PANTHER" id="PTHR45964">
    <property type="entry name" value="WSCD FAMILY MEMBER CG9164"/>
    <property type="match status" value="1"/>
</dbReference>
<evidence type="ECO:0000256" key="1">
    <source>
        <dbReference type="ARBA" id="ARBA00022737"/>
    </source>
</evidence>
<feature type="compositionally biased region" description="Low complexity" evidence="2">
    <location>
        <begin position="1354"/>
        <end position="1397"/>
    </location>
</feature>
<comment type="caution">
    <text evidence="5">The sequence shown here is derived from an EMBL/GenBank/DDBJ whole genome shotgun (WGS) entry which is preliminary data.</text>
</comment>
<dbReference type="PROSITE" id="PS51212">
    <property type="entry name" value="WSC"/>
    <property type="match status" value="6"/>
</dbReference>
<dbReference type="InterPro" id="IPR013783">
    <property type="entry name" value="Ig-like_fold"/>
</dbReference>
<feature type="region of interest" description="Disordered" evidence="2">
    <location>
        <begin position="1353"/>
        <end position="1397"/>
    </location>
</feature>
<feature type="domain" description="WSC" evidence="4">
    <location>
        <begin position="1806"/>
        <end position="1905"/>
    </location>
</feature>
<feature type="domain" description="WSC" evidence="4">
    <location>
        <begin position="1408"/>
        <end position="1501"/>
    </location>
</feature>